<dbReference type="AlphaFoldDB" id="I0GVL9"/>
<reference evidence="1 2" key="1">
    <citation type="submission" date="2011-10" db="EMBL/GenBank/DDBJ databases">
        <title>Whole genome sequence of Selenomonas ruminantium subsp. lactilytica TAM6421.</title>
        <authorList>
            <person name="Oguchi A."/>
            <person name="Ankai A."/>
            <person name="Kaneko J."/>
            <person name="Yamada-Narita S."/>
            <person name="Fukui S."/>
            <person name="Takahashi M."/>
            <person name="Onodera T."/>
            <person name="Kojima S."/>
            <person name="Fushimi T."/>
            <person name="Abe N."/>
            <person name="Kamio Y."/>
            <person name="Yamazaki S."/>
            <person name="Fujita N."/>
        </authorList>
    </citation>
    <scope>NUCLEOTIDE SEQUENCE [LARGE SCALE GENOMIC DNA]</scope>
    <source>
        <strain evidence="2">NBRC 103574 / TAM6421</strain>
        <plasmid evidence="1 2">pSRC9</plasmid>
    </source>
</reference>
<accession>I0GVL9</accession>
<proteinExistence type="predicted"/>
<dbReference type="PATRIC" id="fig|927704.6.peg.3623"/>
<evidence type="ECO:0000313" key="2">
    <source>
        <dbReference type="Proteomes" id="UP000007887"/>
    </source>
</evidence>
<keyword evidence="1" id="KW-0614">Plasmid</keyword>
<gene>
    <name evidence="1" type="ordered locus">SELR_pSRC900030</name>
</gene>
<organism evidence="1 2">
    <name type="scientific">Selenomonas ruminantium subsp. lactilytica (strain NBRC 103574 / TAM6421)</name>
    <dbReference type="NCBI Taxonomy" id="927704"/>
    <lineage>
        <taxon>Bacteria</taxon>
        <taxon>Bacillati</taxon>
        <taxon>Bacillota</taxon>
        <taxon>Negativicutes</taxon>
        <taxon>Selenomonadales</taxon>
        <taxon>Selenomonadaceae</taxon>
        <taxon>Selenomonas</taxon>
    </lineage>
</organism>
<geneLocation type="plasmid" evidence="1 2">
    <name>pSRC9</name>
</geneLocation>
<dbReference type="EMBL" id="AP012298">
    <property type="protein sequence ID" value="BAL84806.1"/>
    <property type="molecule type" value="Genomic_DNA"/>
</dbReference>
<dbReference type="HOGENOM" id="CLU_3239502_0_0_9"/>
<protein>
    <submittedName>
        <fullName evidence="1">Uncharacterized protein</fullName>
    </submittedName>
</protein>
<sequence length="43" mass="4696">MAMFVINCCVFFMGTVKNGYHVHLGVSRNSVNPFGGFAVRSSL</sequence>
<dbReference type="Proteomes" id="UP000007887">
    <property type="component" value="Plasmid pSRC9"/>
</dbReference>
<name>I0GVL9_SELRL</name>
<dbReference type="KEGG" id="sri:SELR_pSRC900030"/>
<evidence type="ECO:0000313" key="1">
    <source>
        <dbReference type="EMBL" id="BAL84806.1"/>
    </source>
</evidence>